<proteinExistence type="predicted"/>
<reference evidence="1" key="1">
    <citation type="submission" date="2019-04" db="EMBL/GenBank/DDBJ databases">
        <title>Genome assembly of Zosterops borbonicus 15179.</title>
        <authorList>
            <person name="Leroy T."/>
            <person name="Anselmetti Y."/>
            <person name="Tilak M.-K."/>
            <person name="Nabholz B."/>
        </authorList>
    </citation>
    <scope>NUCLEOTIDE SEQUENCE</scope>
    <source>
        <strain evidence="1">HGM_15179</strain>
        <tissue evidence="1">Muscle</tissue>
    </source>
</reference>
<protein>
    <submittedName>
        <fullName evidence="1">Uncharacterized protein</fullName>
    </submittedName>
</protein>
<evidence type="ECO:0000313" key="2">
    <source>
        <dbReference type="Proteomes" id="UP000796761"/>
    </source>
</evidence>
<accession>A0A8K1GXR7</accession>
<keyword evidence="2" id="KW-1185">Reference proteome</keyword>
<name>A0A8K1GXR7_9PASS</name>
<organism evidence="1 2">
    <name type="scientific">Zosterops borbonicus</name>
    <dbReference type="NCBI Taxonomy" id="364589"/>
    <lineage>
        <taxon>Eukaryota</taxon>
        <taxon>Metazoa</taxon>
        <taxon>Chordata</taxon>
        <taxon>Craniata</taxon>
        <taxon>Vertebrata</taxon>
        <taxon>Euteleostomi</taxon>
        <taxon>Archelosauria</taxon>
        <taxon>Archosauria</taxon>
        <taxon>Dinosauria</taxon>
        <taxon>Saurischia</taxon>
        <taxon>Theropoda</taxon>
        <taxon>Coelurosauria</taxon>
        <taxon>Aves</taxon>
        <taxon>Neognathae</taxon>
        <taxon>Neoaves</taxon>
        <taxon>Telluraves</taxon>
        <taxon>Australaves</taxon>
        <taxon>Passeriformes</taxon>
        <taxon>Sylvioidea</taxon>
        <taxon>Zosteropidae</taxon>
        <taxon>Zosterops</taxon>
    </lineage>
</organism>
<dbReference type="EMBL" id="SWJQ01000024">
    <property type="protein sequence ID" value="TRZ25614.1"/>
    <property type="molecule type" value="Genomic_DNA"/>
</dbReference>
<dbReference type="Proteomes" id="UP000796761">
    <property type="component" value="Unassembled WGS sequence"/>
</dbReference>
<sequence>MELPASQSAVKMVPFHSGYNYQWCHSTQAIVQWEKSRKKLILATEKLASHKLWLQGFRLDIGKKASQDTKEEKRFACLVQPCNSNRVIFFFLQLCMLSMMPQSGSIKQLANIVYTFCHPHGINPITTLCEAVQFSTGLFNPSFRSGDEDFFPPHPELNVAFLMHLEASLSMRLGAAHKRLQKKIIQPGAE</sequence>
<dbReference type="AlphaFoldDB" id="A0A8K1GXR7"/>
<gene>
    <name evidence="1" type="ORF">HGM15179_001673</name>
</gene>
<evidence type="ECO:0000313" key="1">
    <source>
        <dbReference type="EMBL" id="TRZ25614.1"/>
    </source>
</evidence>
<comment type="caution">
    <text evidence="1">The sequence shown here is derived from an EMBL/GenBank/DDBJ whole genome shotgun (WGS) entry which is preliminary data.</text>
</comment>